<reference evidence="3 4" key="1">
    <citation type="submission" date="2016-05" db="EMBL/GenBank/DDBJ databases">
        <title>Genomic and physiological characterization of Planctopirus sp. isolated from fresh water lake.</title>
        <authorList>
            <person name="Subhash Y."/>
            <person name="Ramana C."/>
        </authorList>
    </citation>
    <scope>NUCLEOTIDE SEQUENCE [LARGE SCALE GENOMIC DNA]</scope>
    <source>
        <strain evidence="3 4">JC280</strain>
    </source>
</reference>
<dbReference type="PANTHER" id="PTHR35369">
    <property type="entry name" value="BLR3025 PROTEIN-RELATED"/>
    <property type="match status" value="1"/>
</dbReference>
<evidence type="ECO:0000256" key="1">
    <source>
        <dbReference type="ARBA" id="ARBA00022763"/>
    </source>
</evidence>
<dbReference type="PANTHER" id="PTHR35369:SF2">
    <property type="entry name" value="BLR3025 PROTEIN"/>
    <property type="match status" value="1"/>
</dbReference>
<organism evidence="3 4">
    <name type="scientific">Planctopirus hydrillae</name>
    <dbReference type="NCBI Taxonomy" id="1841610"/>
    <lineage>
        <taxon>Bacteria</taxon>
        <taxon>Pseudomonadati</taxon>
        <taxon>Planctomycetota</taxon>
        <taxon>Planctomycetia</taxon>
        <taxon>Planctomycetales</taxon>
        <taxon>Planctomycetaceae</taxon>
        <taxon>Planctopirus</taxon>
    </lineage>
</organism>
<dbReference type="AlphaFoldDB" id="A0A1C3E678"/>
<dbReference type="InterPro" id="IPR050356">
    <property type="entry name" value="SulA_CellDiv_inhibitor"/>
</dbReference>
<dbReference type="SUPFAM" id="SSF56672">
    <property type="entry name" value="DNA/RNA polymerases"/>
    <property type="match status" value="1"/>
</dbReference>
<proteinExistence type="predicted"/>
<name>A0A1C3E678_9PLAN</name>
<dbReference type="OrthoDB" id="9788640at2"/>
<dbReference type="EMBL" id="LYDR01000152">
    <property type="protein sequence ID" value="ODA28744.1"/>
    <property type="molecule type" value="Genomic_DNA"/>
</dbReference>
<sequence>MQRGEFVRYGNRLAQKRGVRVGMPVSEARTFFRPRDRIIVEAVQPPQDRQALIELALRCERFSFRIGLEETDHPESILMDVTGVAQFFSSEQGLAEELDRALSNNRYNGRIAISETIGSAWAAAHFLAGSHQPVVIPAGELHRLEPLPVMGLRLDDSTLTKLERLGIQTIRQVLALDRASLTRRFGAEIVTRLDQLRGQRPETITPCHPLPTYRVERNLEEGISHPEAIEQLWSLLLRQLLDLLTPKCLGTRHLECRLIMEDRTSQSLSLRLCEATSDQQHIADLLRFQQEKLRLSSPVVALMMEALDVSPLETNQQELFDGGTRGHARQFSMLVNRLSSRLGAEAVLVPCLLPDPVPERAVQMHQVSDANSAEFTTFPARFHGVDRPTALFPEPRPVEVIAMLPDGPPAVLFWQGIRFDISYSTEPERIESGWWDGEYVCRDYYRVETSSGQWLWVFRRLQDHLWFWHGEFF</sequence>
<dbReference type="InterPro" id="IPR001126">
    <property type="entry name" value="UmuC"/>
</dbReference>
<dbReference type="CDD" id="cd03468">
    <property type="entry name" value="PolY_like"/>
    <property type="match status" value="1"/>
</dbReference>
<feature type="domain" description="UmuC" evidence="2">
    <location>
        <begin position="11"/>
        <end position="124"/>
    </location>
</feature>
<comment type="caution">
    <text evidence="3">The sequence shown here is derived from an EMBL/GenBank/DDBJ whole genome shotgun (WGS) entry which is preliminary data.</text>
</comment>
<accession>A0A1C3E678</accession>
<gene>
    <name evidence="3" type="ORF">A6X21_13280</name>
</gene>
<keyword evidence="4" id="KW-1185">Reference proteome</keyword>
<evidence type="ECO:0000259" key="2">
    <source>
        <dbReference type="Pfam" id="PF00817"/>
    </source>
</evidence>
<dbReference type="GO" id="GO:0016740">
    <property type="term" value="F:transferase activity"/>
    <property type="evidence" value="ECO:0007669"/>
    <property type="project" value="UniProtKB-KW"/>
</dbReference>
<dbReference type="InterPro" id="IPR043502">
    <property type="entry name" value="DNA/RNA_pol_sf"/>
</dbReference>
<dbReference type="Proteomes" id="UP000094828">
    <property type="component" value="Unassembled WGS sequence"/>
</dbReference>
<dbReference type="GO" id="GO:0006281">
    <property type="term" value="P:DNA repair"/>
    <property type="evidence" value="ECO:0007669"/>
    <property type="project" value="InterPro"/>
</dbReference>
<keyword evidence="1" id="KW-0227">DNA damage</keyword>
<protein>
    <submittedName>
        <fullName evidence="3">Nucleotidyltransferase</fullName>
    </submittedName>
</protein>
<keyword evidence="3" id="KW-0808">Transferase</keyword>
<evidence type="ECO:0000313" key="4">
    <source>
        <dbReference type="Proteomes" id="UP000094828"/>
    </source>
</evidence>
<dbReference type="Pfam" id="PF00817">
    <property type="entry name" value="IMS"/>
    <property type="match status" value="1"/>
</dbReference>
<evidence type="ECO:0000313" key="3">
    <source>
        <dbReference type="EMBL" id="ODA28744.1"/>
    </source>
</evidence>
<dbReference type="STRING" id="1841610.A6X21_13280"/>